<gene>
    <name evidence="1" type="ORF">HannXRQ_Chr09g0253881</name>
</gene>
<reference evidence="2" key="1">
    <citation type="journal article" date="2017" name="Nature">
        <title>The sunflower genome provides insights into oil metabolism, flowering and Asterid evolution.</title>
        <authorList>
            <person name="Badouin H."/>
            <person name="Gouzy J."/>
            <person name="Grassa C.J."/>
            <person name="Murat F."/>
            <person name="Staton S.E."/>
            <person name="Cottret L."/>
            <person name="Lelandais-Briere C."/>
            <person name="Owens G.L."/>
            <person name="Carrere S."/>
            <person name="Mayjonade B."/>
            <person name="Legrand L."/>
            <person name="Gill N."/>
            <person name="Kane N.C."/>
            <person name="Bowers J.E."/>
            <person name="Hubner S."/>
            <person name="Bellec A."/>
            <person name="Berard A."/>
            <person name="Berges H."/>
            <person name="Blanchet N."/>
            <person name="Boniface M.C."/>
            <person name="Brunel D."/>
            <person name="Catrice O."/>
            <person name="Chaidir N."/>
            <person name="Claudel C."/>
            <person name="Donnadieu C."/>
            <person name="Faraut T."/>
            <person name="Fievet G."/>
            <person name="Helmstetter N."/>
            <person name="King M."/>
            <person name="Knapp S.J."/>
            <person name="Lai Z."/>
            <person name="Le Paslier M.C."/>
            <person name="Lippi Y."/>
            <person name="Lorenzon L."/>
            <person name="Mandel J.R."/>
            <person name="Marage G."/>
            <person name="Marchand G."/>
            <person name="Marquand E."/>
            <person name="Bret-Mestries E."/>
            <person name="Morien E."/>
            <person name="Nambeesan S."/>
            <person name="Nguyen T."/>
            <person name="Pegot-Espagnet P."/>
            <person name="Pouilly N."/>
            <person name="Raftis F."/>
            <person name="Sallet E."/>
            <person name="Schiex T."/>
            <person name="Thomas J."/>
            <person name="Vandecasteele C."/>
            <person name="Vares D."/>
            <person name="Vear F."/>
            <person name="Vautrin S."/>
            <person name="Crespi M."/>
            <person name="Mangin B."/>
            <person name="Burke J.M."/>
            <person name="Salse J."/>
            <person name="Munos S."/>
            <person name="Vincourt P."/>
            <person name="Rieseberg L.H."/>
            <person name="Langlade N.B."/>
        </authorList>
    </citation>
    <scope>NUCLEOTIDE SEQUENCE [LARGE SCALE GENOMIC DNA]</scope>
    <source>
        <strain evidence="2">cv. SF193</strain>
    </source>
</reference>
<dbReference type="AlphaFoldDB" id="A0A251TXX5"/>
<sequence length="129" mass="14554">MHNVQVLRHQETQINYPSTCSSSAVHFSQFSHGSRSQPSTTPYTDQQFLSHSFLTHLTKPSDQLSLFSLSLSLSLSRRLKKPMPDLSPDPFHEQICEDSTAYSPPPCYHASIAASLSFQGSYFSKNRKF</sequence>
<dbReference type="EMBL" id="CM007898">
    <property type="protein sequence ID" value="OTG14841.1"/>
    <property type="molecule type" value="Genomic_DNA"/>
</dbReference>
<evidence type="ECO:0000313" key="2">
    <source>
        <dbReference type="Proteomes" id="UP000215914"/>
    </source>
</evidence>
<evidence type="ECO:0000313" key="1">
    <source>
        <dbReference type="EMBL" id="OTG14841.1"/>
    </source>
</evidence>
<keyword evidence="2" id="KW-1185">Reference proteome</keyword>
<organism evidence="1 2">
    <name type="scientific">Helianthus annuus</name>
    <name type="common">Common sunflower</name>
    <dbReference type="NCBI Taxonomy" id="4232"/>
    <lineage>
        <taxon>Eukaryota</taxon>
        <taxon>Viridiplantae</taxon>
        <taxon>Streptophyta</taxon>
        <taxon>Embryophyta</taxon>
        <taxon>Tracheophyta</taxon>
        <taxon>Spermatophyta</taxon>
        <taxon>Magnoliopsida</taxon>
        <taxon>eudicotyledons</taxon>
        <taxon>Gunneridae</taxon>
        <taxon>Pentapetalae</taxon>
        <taxon>asterids</taxon>
        <taxon>campanulids</taxon>
        <taxon>Asterales</taxon>
        <taxon>Asteraceae</taxon>
        <taxon>Asteroideae</taxon>
        <taxon>Heliantheae alliance</taxon>
        <taxon>Heliantheae</taxon>
        <taxon>Helianthus</taxon>
    </lineage>
</organism>
<accession>A0A251TXX5</accession>
<proteinExistence type="predicted"/>
<name>A0A251TXX5_HELAN</name>
<protein>
    <submittedName>
        <fullName evidence="1">Uncharacterized protein</fullName>
    </submittedName>
</protein>
<dbReference type="Proteomes" id="UP000215914">
    <property type="component" value="Chromosome 9"/>
</dbReference>
<dbReference type="InParanoid" id="A0A251TXX5"/>